<protein>
    <submittedName>
        <fullName evidence="1">Uncharacterized protein</fullName>
    </submittedName>
</protein>
<comment type="caution">
    <text evidence="1">The sequence shown here is derived from an EMBL/GenBank/DDBJ whole genome shotgun (WGS) entry which is preliminary data.</text>
</comment>
<sequence>MLLALGTTVLTSCDDHPSRAKAHDARGTALDGGMQSEAEISFEHAQVGAEYWVSLPQTGNRSAKPLTLLDAEITQVPAGVKVLEYKAVSGNDTEGHAMGVSLTGADAGEIERARDVAGRPVRVKAHRVSDVYYLARVKVTGTVHGSLDDCRYRYRQGSTEYRQDLPCVTRIRLGAPLKLRD</sequence>
<proteinExistence type="predicted"/>
<evidence type="ECO:0000313" key="2">
    <source>
        <dbReference type="Proteomes" id="UP000215483"/>
    </source>
</evidence>
<keyword evidence="2" id="KW-1185">Reference proteome</keyword>
<accession>A0A233SPM1</accession>
<reference evidence="1 2" key="1">
    <citation type="submission" date="2016-07" db="EMBL/GenBank/DDBJ databases">
        <title>Draft genome of Streptomyces diastatochromogenes.</title>
        <authorList>
            <person name="Podduturi R."/>
            <person name="Lukassen M.B."/>
            <person name="Clausen N."/>
            <person name="Nielsen J.L."/>
            <person name="Jorgensen N.O."/>
        </authorList>
    </citation>
    <scope>NUCLEOTIDE SEQUENCE [LARGE SCALE GENOMIC DNA]</scope>
    <source>
        <strain evidence="1 2">DSM 40608</strain>
    </source>
</reference>
<organism evidence="1 2">
    <name type="scientific">Streptomyces diastatochromogenes</name>
    <dbReference type="NCBI Taxonomy" id="42236"/>
    <lineage>
        <taxon>Bacteria</taxon>
        <taxon>Bacillati</taxon>
        <taxon>Actinomycetota</taxon>
        <taxon>Actinomycetes</taxon>
        <taxon>Kitasatosporales</taxon>
        <taxon>Streptomycetaceae</taxon>
        <taxon>Streptomyces</taxon>
    </lineage>
</organism>
<dbReference type="EMBL" id="MCGQ01000008">
    <property type="protein sequence ID" value="OXY97586.1"/>
    <property type="molecule type" value="Genomic_DNA"/>
</dbReference>
<dbReference type="AlphaFoldDB" id="A0A233SPM1"/>
<gene>
    <name evidence="1" type="ORF">BEK98_08490</name>
</gene>
<evidence type="ECO:0000313" key="1">
    <source>
        <dbReference type="EMBL" id="OXY97586.1"/>
    </source>
</evidence>
<dbReference type="Proteomes" id="UP000215483">
    <property type="component" value="Unassembled WGS sequence"/>
</dbReference>
<name>A0A233SPM1_STRDA</name>